<evidence type="ECO:0000313" key="2">
    <source>
        <dbReference type="Proteomes" id="UP000000263"/>
    </source>
</evidence>
<dbReference type="InterPro" id="IPR025132">
    <property type="entry name" value="DUF4058"/>
</dbReference>
<protein>
    <submittedName>
        <fullName evidence="1">Uncharacterized protein</fullName>
    </submittedName>
</protein>
<dbReference type="STRING" id="383372.Rcas_4433"/>
<dbReference type="KEGG" id="rca:Rcas_4433"/>
<proteinExistence type="predicted"/>
<keyword evidence="2" id="KW-1185">Reference proteome</keyword>
<reference evidence="1 2" key="1">
    <citation type="submission" date="2007-08" db="EMBL/GenBank/DDBJ databases">
        <title>Complete sequence of Roseiflexus castenholzii DSM 13941.</title>
        <authorList>
            <consortium name="US DOE Joint Genome Institute"/>
            <person name="Copeland A."/>
            <person name="Lucas S."/>
            <person name="Lapidus A."/>
            <person name="Barry K."/>
            <person name="Glavina del Rio T."/>
            <person name="Dalin E."/>
            <person name="Tice H."/>
            <person name="Pitluck S."/>
            <person name="Thompson L.S."/>
            <person name="Brettin T."/>
            <person name="Bruce D."/>
            <person name="Detter J.C."/>
            <person name="Han C."/>
            <person name="Tapia R."/>
            <person name="Schmutz J."/>
            <person name="Larimer F."/>
            <person name="Land M."/>
            <person name="Hauser L."/>
            <person name="Kyrpides N."/>
            <person name="Mikhailova N."/>
            <person name="Bryant D.A."/>
            <person name="Hanada S."/>
            <person name="Tsukatani Y."/>
            <person name="Richardson P."/>
        </authorList>
    </citation>
    <scope>NUCLEOTIDE SEQUENCE [LARGE SCALE GENOMIC DNA]</scope>
    <source>
        <strain evidence="2">DSM 13941 / HLO8</strain>
    </source>
</reference>
<dbReference type="HOGENOM" id="CLU_2384299_0_0_0"/>
<dbReference type="Pfam" id="PF13267">
    <property type="entry name" value="DUF4058"/>
    <property type="match status" value="1"/>
</dbReference>
<evidence type="ECO:0000313" key="1">
    <source>
        <dbReference type="EMBL" id="ABU60449.1"/>
    </source>
</evidence>
<dbReference type="AlphaFoldDB" id="A7NSA3"/>
<organism evidence="1 2">
    <name type="scientific">Roseiflexus castenholzii (strain DSM 13941 / HLO8)</name>
    <dbReference type="NCBI Taxonomy" id="383372"/>
    <lineage>
        <taxon>Bacteria</taxon>
        <taxon>Bacillati</taxon>
        <taxon>Chloroflexota</taxon>
        <taxon>Chloroflexia</taxon>
        <taxon>Chloroflexales</taxon>
        <taxon>Roseiflexineae</taxon>
        <taxon>Roseiflexaceae</taxon>
        <taxon>Roseiflexus</taxon>
    </lineage>
</organism>
<name>A7NSA3_ROSCS</name>
<dbReference type="EMBL" id="CP000804">
    <property type="protein sequence ID" value="ABU60449.1"/>
    <property type="molecule type" value="Genomic_DNA"/>
</dbReference>
<dbReference type="OrthoDB" id="517639at2"/>
<dbReference type="Proteomes" id="UP000000263">
    <property type="component" value="Chromosome"/>
</dbReference>
<dbReference type="RefSeq" id="WP_012122870.1">
    <property type="nucleotide sequence ID" value="NC_009767.1"/>
</dbReference>
<accession>A7NSA3</accession>
<gene>
    <name evidence="1" type="ordered locus">Rcas_4433</name>
</gene>
<sequence>MPSPFPGMDPYLEGELVQAFHERLAHQISVKLLPQIRPRFVALSAKRRNPCLALAGYDLLDDTQPPPPPAMRTEDLAWIDERLRAAGVRSMTTV</sequence>